<evidence type="ECO:0000313" key="7">
    <source>
        <dbReference type="EMBL" id="MFC0560846.1"/>
    </source>
</evidence>
<reference evidence="7 8" key="1">
    <citation type="submission" date="2024-09" db="EMBL/GenBank/DDBJ databases">
        <authorList>
            <person name="Sun Q."/>
            <person name="Mori K."/>
        </authorList>
    </citation>
    <scope>NUCLEOTIDE SEQUENCE [LARGE SCALE GENOMIC DNA]</scope>
    <source>
        <strain evidence="7 8">NCAIM B.02301</strain>
    </source>
</reference>
<keyword evidence="3 6" id="KW-0812">Transmembrane</keyword>
<protein>
    <submittedName>
        <fullName evidence="7">Lipopolysaccharide biosynthesis protein</fullName>
    </submittedName>
</protein>
<feature type="transmembrane region" description="Helical" evidence="6">
    <location>
        <begin position="315"/>
        <end position="336"/>
    </location>
</feature>
<feature type="transmembrane region" description="Helical" evidence="6">
    <location>
        <begin position="368"/>
        <end position="392"/>
    </location>
</feature>
<gene>
    <name evidence="7" type="ORF">ACFFH4_17935</name>
</gene>
<keyword evidence="4 6" id="KW-1133">Transmembrane helix</keyword>
<evidence type="ECO:0000256" key="1">
    <source>
        <dbReference type="ARBA" id="ARBA00004651"/>
    </source>
</evidence>
<proteinExistence type="predicted"/>
<dbReference type="PANTHER" id="PTHR30250:SF11">
    <property type="entry name" value="O-ANTIGEN TRANSPORTER-RELATED"/>
    <property type="match status" value="1"/>
</dbReference>
<dbReference type="RefSeq" id="WP_273847643.1">
    <property type="nucleotide sequence ID" value="NZ_JAQQWT010000029.1"/>
</dbReference>
<evidence type="ECO:0000313" key="8">
    <source>
        <dbReference type="Proteomes" id="UP001589833"/>
    </source>
</evidence>
<comment type="caution">
    <text evidence="7">The sequence shown here is derived from an EMBL/GenBank/DDBJ whole genome shotgun (WGS) entry which is preliminary data.</text>
</comment>
<organism evidence="7 8">
    <name type="scientific">Halalkalibacter alkalisediminis</name>
    <dbReference type="NCBI Taxonomy" id="935616"/>
    <lineage>
        <taxon>Bacteria</taxon>
        <taxon>Bacillati</taxon>
        <taxon>Bacillota</taxon>
        <taxon>Bacilli</taxon>
        <taxon>Bacillales</taxon>
        <taxon>Bacillaceae</taxon>
        <taxon>Halalkalibacter</taxon>
    </lineage>
</organism>
<feature type="transmembrane region" description="Helical" evidence="6">
    <location>
        <begin position="233"/>
        <end position="253"/>
    </location>
</feature>
<dbReference type="InterPro" id="IPR050833">
    <property type="entry name" value="Poly_Biosynth_Transport"/>
</dbReference>
<feature type="transmembrane region" description="Helical" evidence="6">
    <location>
        <begin position="12"/>
        <end position="33"/>
    </location>
</feature>
<evidence type="ECO:0000256" key="2">
    <source>
        <dbReference type="ARBA" id="ARBA00022475"/>
    </source>
</evidence>
<comment type="subcellular location">
    <subcellularLocation>
        <location evidence="1">Cell membrane</location>
        <topology evidence="1">Multi-pass membrane protein</topology>
    </subcellularLocation>
</comment>
<accession>A0ABV6NJE2</accession>
<keyword evidence="2" id="KW-1003">Cell membrane</keyword>
<evidence type="ECO:0000256" key="6">
    <source>
        <dbReference type="SAM" id="Phobius"/>
    </source>
</evidence>
<keyword evidence="5 6" id="KW-0472">Membrane</keyword>
<sequence length="407" mass="46090">MNKKKATFDVILNIIASAIPILVLQLLILPIVARQTGDIQYGLLITLVSLATLLSHPFGNVLNNIRLLRHNEYDKNGLNGDYNVLLAASLLMNSLVMIFGTLYFEGTFSIISIILIIMVASSNLIREYLIVAFRITLNFKSILVNNLILGLGYVLGTIVFYFVGYWQLIYIVGSSLSIFYITKNSNLLNEGFRTTILFRKTAYQSIILFFSVFLKTLLNYADKLLLFPLLGPTAVTIYYTATILGKIITRVITPINSVMLSYLAKMEVMKLKNFIYIISITGVISVIGYFATIFISEPLLRILYPNWADESLQLIYITTASTILGVMSSVINPFILRFYNINWQLFISGTNVIVYIICAFLFFNLYGLIGFCFGILVANIFKLLLMISIFLFNRQSHNKNHLDYKAM</sequence>
<feature type="transmembrane region" description="Helical" evidence="6">
    <location>
        <begin position="202"/>
        <end position="221"/>
    </location>
</feature>
<feature type="transmembrane region" description="Helical" evidence="6">
    <location>
        <begin position="274"/>
        <end position="295"/>
    </location>
</feature>
<keyword evidence="8" id="KW-1185">Reference proteome</keyword>
<feature type="transmembrane region" description="Helical" evidence="6">
    <location>
        <begin position="39"/>
        <end position="62"/>
    </location>
</feature>
<dbReference type="EMBL" id="JBHLTR010000045">
    <property type="protein sequence ID" value="MFC0560846.1"/>
    <property type="molecule type" value="Genomic_DNA"/>
</dbReference>
<dbReference type="Proteomes" id="UP001589833">
    <property type="component" value="Unassembled WGS sequence"/>
</dbReference>
<evidence type="ECO:0000256" key="4">
    <source>
        <dbReference type="ARBA" id="ARBA00022989"/>
    </source>
</evidence>
<name>A0ABV6NJE2_9BACI</name>
<feature type="transmembrane region" description="Helical" evidence="6">
    <location>
        <begin position="108"/>
        <end position="125"/>
    </location>
</feature>
<feature type="transmembrane region" description="Helical" evidence="6">
    <location>
        <begin position="162"/>
        <end position="181"/>
    </location>
</feature>
<feature type="transmembrane region" description="Helical" evidence="6">
    <location>
        <begin position="137"/>
        <end position="156"/>
    </location>
</feature>
<feature type="transmembrane region" description="Helical" evidence="6">
    <location>
        <begin position="343"/>
        <end position="362"/>
    </location>
</feature>
<evidence type="ECO:0000256" key="3">
    <source>
        <dbReference type="ARBA" id="ARBA00022692"/>
    </source>
</evidence>
<feature type="transmembrane region" description="Helical" evidence="6">
    <location>
        <begin position="82"/>
        <end position="102"/>
    </location>
</feature>
<evidence type="ECO:0000256" key="5">
    <source>
        <dbReference type="ARBA" id="ARBA00023136"/>
    </source>
</evidence>
<dbReference type="PANTHER" id="PTHR30250">
    <property type="entry name" value="PST FAMILY PREDICTED COLANIC ACID TRANSPORTER"/>
    <property type="match status" value="1"/>
</dbReference>